<proteinExistence type="predicted"/>
<dbReference type="RefSeq" id="WP_201366031.1">
    <property type="nucleotide sequence ID" value="NZ_BNJJ01000024.1"/>
</dbReference>
<organism evidence="2 3">
    <name type="scientific">Dictyobacter formicarum</name>
    <dbReference type="NCBI Taxonomy" id="2778368"/>
    <lineage>
        <taxon>Bacteria</taxon>
        <taxon>Bacillati</taxon>
        <taxon>Chloroflexota</taxon>
        <taxon>Ktedonobacteria</taxon>
        <taxon>Ktedonobacterales</taxon>
        <taxon>Dictyobacteraceae</taxon>
        <taxon>Dictyobacter</taxon>
    </lineage>
</organism>
<gene>
    <name evidence="2" type="ORF">KSZ_64520</name>
</gene>
<evidence type="ECO:0000313" key="3">
    <source>
        <dbReference type="Proteomes" id="UP000635565"/>
    </source>
</evidence>
<feature type="compositionally biased region" description="Polar residues" evidence="1">
    <location>
        <begin position="72"/>
        <end position="92"/>
    </location>
</feature>
<feature type="compositionally biased region" description="Polar residues" evidence="1">
    <location>
        <begin position="121"/>
        <end position="174"/>
    </location>
</feature>
<evidence type="ECO:0000313" key="2">
    <source>
        <dbReference type="EMBL" id="GHO88446.1"/>
    </source>
</evidence>
<feature type="compositionally biased region" description="Low complexity" evidence="1">
    <location>
        <begin position="93"/>
        <end position="108"/>
    </location>
</feature>
<feature type="compositionally biased region" description="Low complexity" evidence="1">
    <location>
        <begin position="175"/>
        <end position="217"/>
    </location>
</feature>
<dbReference type="EMBL" id="BNJJ01000024">
    <property type="protein sequence ID" value="GHO88446.1"/>
    <property type="molecule type" value="Genomic_DNA"/>
</dbReference>
<reference evidence="2 3" key="1">
    <citation type="journal article" date="2021" name="Int. J. Syst. Evol. Microbiol.">
        <title>Reticulibacter mediterranei gen. nov., sp. nov., within the new family Reticulibacteraceae fam. nov., and Ktedonospora formicarum gen. nov., sp. nov., Ktedonobacter robiniae sp. nov., Dictyobacter formicarum sp. nov. and Dictyobacter arantiisoli sp. nov., belonging to the class Ktedonobacteria.</title>
        <authorList>
            <person name="Yabe S."/>
            <person name="Zheng Y."/>
            <person name="Wang C.M."/>
            <person name="Sakai Y."/>
            <person name="Abe K."/>
            <person name="Yokota A."/>
            <person name="Donadio S."/>
            <person name="Cavaletti L."/>
            <person name="Monciardini P."/>
        </authorList>
    </citation>
    <scope>NUCLEOTIDE SEQUENCE [LARGE SCALE GENOMIC DNA]</scope>
    <source>
        <strain evidence="2 3">SOSP1-9</strain>
    </source>
</reference>
<evidence type="ECO:0000256" key="1">
    <source>
        <dbReference type="SAM" id="MobiDB-lite"/>
    </source>
</evidence>
<evidence type="ECO:0008006" key="4">
    <source>
        <dbReference type="Google" id="ProtNLM"/>
    </source>
</evidence>
<keyword evidence="3" id="KW-1185">Reference proteome</keyword>
<sequence>MPATLPLLWKTRERRVACVLVVLIFIVSLVSVFGEFSPAKASAPLWRSLQASTIHSNDGLTSIVPGFASTQTNADVPSITPTYPSTNQPSADTSTPTNNFPPSTSYPPANSTGPVADQPSYPVTTQPTSAPTTGSTNRTTQPTNPPSSTEVPNPTSTQPANPTSTPTPDSAQTCATSTASATPTPTATSTSTASATPTPTVTPTSTPSVTPTATATPEPNPALTSLEQVTDGAFGQNGVYVPNSWGVQKSRIVRTSTGDIFTIYIDAGTGQHDRTWHLMHRSTDRNWEEVKITNINISHDAGTEPVNLLVGPNDELHLFAWPGTKGKLVHLFSKDLGKTFDSEDISGGWSTDQGYSGATINTNGDMVVYQTAEDVPGHFLWSYYSSTTQKWTFHTNTLDCRYTYAFFFLGDKGDLTITAMRDVKRPELGLPSSSGFNYIFNAIGYFYTKDVTATDPQLTPVKVTEIQPKNNTDYDITYLTDSYIDSSNRVHILYNNLYDGLHHVIIENGKIVKDEKQDISLGTKARITQDSEGRFYLITMNKDGKTLNIYPGSDSDTDGTQLLPAVQLDISKYPGCSDDDFCHSPTFTVSRSGNARSDVIDGVYGNFTKEIYFQIDLHGKS</sequence>
<comment type="caution">
    <text evidence="2">The sequence shown here is derived from an EMBL/GenBank/DDBJ whole genome shotgun (WGS) entry which is preliminary data.</text>
</comment>
<name>A0ABQ3VRV2_9CHLR</name>
<protein>
    <recommendedName>
        <fullName evidence="4">Sialidase domain-containing protein</fullName>
    </recommendedName>
</protein>
<accession>A0ABQ3VRV2</accession>
<feature type="region of interest" description="Disordered" evidence="1">
    <location>
        <begin position="72"/>
        <end position="223"/>
    </location>
</feature>
<dbReference type="Proteomes" id="UP000635565">
    <property type="component" value="Unassembled WGS sequence"/>
</dbReference>